<accession>A0A9X8UJE3</accession>
<dbReference type="Pfam" id="PF20772">
    <property type="entry name" value="TACO1_YebC_N"/>
    <property type="match status" value="1"/>
</dbReference>
<evidence type="ECO:0000259" key="9">
    <source>
        <dbReference type="Pfam" id="PF20772"/>
    </source>
</evidence>
<evidence type="ECO:0000256" key="3">
    <source>
        <dbReference type="ARBA" id="ARBA00023015"/>
    </source>
</evidence>
<dbReference type="PANTHER" id="PTHR12532:SF6">
    <property type="entry name" value="TRANSCRIPTIONAL REGULATORY PROTEIN YEBC-RELATED"/>
    <property type="match status" value="1"/>
</dbReference>
<dbReference type="Pfam" id="PF01709">
    <property type="entry name" value="Transcrip_reg"/>
    <property type="match status" value="1"/>
</dbReference>
<dbReference type="AlphaFoldDB" id="A0A9X8UJE3"/>
<evidence type="ECO:0000256" key="5">
    <source>
        <dbReference type="ARBA" id="ARBA00023163"/>
    </source>
</evidence>
<dbReference type="RefSeq" id="WP_079699673.1">
    <property type="nucleotide sequence ID" value="NZ_JADNAH010000003.1"/>
</dbReference>
<dbReference type="InterPro" id="IPR048300">
    <property type="entry name" value="TACO1_YebC-like_2nd/3rd_dom"/>
</dbReference>
<evidence type="ECO:0000259" key="8">
    <source>
        <dbReference type="Pfam" id="PF01709"/>
    </source>
</evidence>
<dbReference type="InterPro" id="IPR002876">
    <property type="entry name" value="Transcrip_reg_TACO1-like"/>
</dbReference>
<keyword evidence="3 6" id="KW-0805">Transcription regulation</keyword>
<dbReference type="SUPFAM" id="SSF75625">
    <property type="entry name" value="YebC-like"/>
    <property type="match status" value="1"/>
</dbReference>
<reference evidence="10 11" key="1">
    <citation type="submission" date="2019-03" db="EMBL/GenBank/DDBJ databases">
        <title>Genomic Encyclopedia of Type Strains, Phase IV (KMG-IV): sequencing the most valuable type-strain genomes for metagenomic binning, comparative biology and taxonomic classification.</title>
        <authorList>
            <person name="Goeker M."/>
        </authorList>
    </citation>
    <scope>NUCLEOTIDE SEQUENCE [LARGE SCALE GENOMIC DNA]</scope>
    <source>
        <strain evidence="10 11">DSM 100433</strain>
    </source>
</reference>
<protein>
    <recommendedName>
        <fullName evidence="6">Probable transcriptional regulatory protein EDD78_10597</fullName>
    </recommendedName>
</protein>
<feature type="domain" description="TACO1/YebC-like N-terminal" evidence="9">
    <location>
        <begin position="5"/>
        <end position="75"/>
    </location>
</feature>
<dbReference type="FunFam" id="1.10.10.200:FF:000002">
    <property type="entry name" value="Probable transcriptional regulatory protein CLM62_37755"/>
    <property type="match status" value="1"/>
</dbReference>
<dbReference type="NCBIfam" id="NF001030">
    <property type="entry name" value="PRK00110.1"/>
    <property type="match status" value="1"/>
</dbReference>
<comment type="similarity">
    <text evidence="1 6">Belongs to the TACO1 family.</text>
</comment>
<evidence type="ECO:0000313" key="10">
    <source>
        <dbReference type="EMBL" id="TCL43467.1"/>
    </source>
</evidence>
<dbReference type="GO" id="GO:0006355">
    <property type="term" value="P:regulation of DNA-templated transcription"/>
    <property type="evidence" value="ECO:0007669"/>
    <property type="project" value="UniProtKB-UniRule"/>
</dbReference>
<gene>
    <name evidence="10" type="ORF">EDD78_10597</name>
</gene>
<dbReference type="HAMAP" id="MF_00693">
    <property type="entry name" value="Transcrip_reg_TACO1"/>
    <property type="match status" value="1"/>
</dbReference>
<dbReference type="GO" id="GO:0005829">
    <property type="term" value="C:cytosol"/>
    <property type="evidence" value="ECO:0007669"/>
    <property type="project" value="TreeGrafter"/>
</dbReference>
<evidence type="ECO:0000256" key="6">
    <source>
        <dbReference type="HAMAP-Rule" id="MF_00693"/>
    </source>
</evidence>
<dbReference type="InterPro" id="IPR026564">
    <property type="entry name" value="Transcrip_reg_TACO1-like_dom3"/>
</dbReference>
<feature type="region of interest" description="Disordered" evidence="7">
    <location>
        <begin position="1"/>
        <end position="20"/>
    </location>
</feature>
<dbReference type="InterPro" id="IPR017856">
    <property type="entry name" value="Integrase-like_N"/>
</dbReference>
<dbReference type="Gene3D" id="1.10.10.200">
    <property type="match status" value="1"/>
</dbReference>
<comment type="caution">
    <text evidence="10">The sequence shown here is derived from an EMBL/GenBank/DDBJ whole genome shotgun (WGS) entry which is preliminary data.</text>
</comment>
<evidence type="ECO:0000256" key="1">
    <source>
        <dbReference type="ARBA" id="ARBA00008724"/>
    </source>
</evidence>
<organism evidence="10 11">
    <name type="scientific">Harryflintia acetispora</name>
    <dbReference type="NCBI Taxonomy" id="1849041"/>
    <lineage>
        <taxon>Bacteria</taxon>
        <taxon>Bacillati</taxon>
        <taxon>Bacillota</taxon>
        <taxon>Clostridia</taxon>
        <taxon>Eubacteriales</taxon>
        <taxon>Oscillospiraceae</taxon>
        <taxon>Harryflintia</taxon>
    </lineage>
</organism>
<proteinExistence type="inferred from homology"/>
<dbReference type="PANTHER" id="PTHR12532">
    <property type="entry name" value="TRANSLATIONAL ACTIVATOR OF CYTOCHROME C OXIDASE 1"/>
    <property type="match status" value="1"/>
</dbReference>
<dbReference type="InterPro" id="IPR029072">
    <property type="entry name" value="YebC-like"/>
</dbReference>
<sequence>MSGHSKWSTIKRKKEKTDGARAKVFTKISREIIVAVREGGGDPNNNSKLRDLISKAKSNNIPNDNIDRLIKKAVGDGDKNNYESIVYEGYGPSGVAVMVDALTDNRNRTAGDLRHYFDKFGGNLGQNGCVSFLFERKGLVIVNNEEGGISEEKFMEDLMETPAGDYEFDDDVIEVYTDPDDLSAVREGLEGKGYRLESAEVEYIATTETKLEDEEDVQKMERLLEMLEDNDDVQNVWHSCSNVD</sequence>
<keyword evidence="2 6" id="KW-0963">Cytoplasm</keyword>
<keyword evidence="4 6" id="KW-0238">DNA-binding</keyword>
<dbReference type="GO" id="GO:0003677">
    <property type="term" value="F:DNA binding"/>
    <property type="evidence" value="ECO:0007669"/>
    <property type="project" value="UniProtKB-UniRule"/>
</dbReference>
<evidence type="ECO:0000313" key="11">
    <source>
        <dbReference type="Proteomes" id="UP000294682"/>
    </source>
</evidence>
<dbReference type="NCBIfam" id="NF009044">
    <property type="entry name" value="PRK12378.1"/>
    <property type="match status" value="1"/>
</dbReference>
<evidence type="ECO:0000256" key="4">
    <source>
        <dbReference type="ARBA" id="ARBA00023125"/>
    </source>
</evidence>
<feature type="domain" description="TACO1/YebC-like second and third" evidence="8">
    <location>
        <begin position="82"/>
        <end position="239"/>
    </location>
</feature>
<dbReference type="Proteomes" id="UP000294682">
    <property type="component" value="Unassembled WGS sequence"/>
</dbReference>
<keyword evidence="11" id="KW-1185">Reference proteome</keyword>
<dbReference type="NCBIfam" id="TIGR01033">
    <property type="entry name" value="YebC/PmpR family DNA-binding transcriptional regulator"/>
    <property type="match status" value="1"/>
</dbReference>
<comment type="subcellular location">
    <subcellularLocation>
        <location evidence="6">Cytoplasm</location>
    </subcellularLocation>
</comment>
<name>A0A9X8UJE3_9FIRM</name>
<evidence type="ECO:0000256" key="2">
    <source>
        <dbReference type="ARBA" id="ARBA00022490"/>
    </source>
</evidence>
<evidence type="ECO:0000256" key="7">
    <source>
        <dbReference type="SAM" id="MobiDB-lite"/>
    </source>
</evidence>
<dbReference type="EMBL" id="SLUK01000005">
    <property type="protein sequence ID" value="TCL43467.1"/>
    <property type="molecule type" value="Genomic_DNA"/>
</dbReference>
<keyword evidence="5 6" id="KW-0804">Transcription</keyword>
<dbReference type="OrthoDB" id="9781053at2"/>
<dbReference type="InterPro" id="IPR049083">
    <property type="entry name" value="TACO1_YebC_N"/>
</dbReference>
<dbReference type="Gene3D" id="3.30.70.980">
    <property type="match status" value="2"/>
</dbReference>